<evidence type="ECO:0000313" key="8">
    <source>
        <dbReference type="EMBL" id="AJG19192.1"/>
    </source>
</evidence>
<evidence type="ECO:0000256" key="3">
    <source>
        <dbReference type="ARBA" id="ARBA00013194"/>
    </source>
</evidence>
<dbReference type="PANTHER" id="PTHR47245">
    <property type="entry name" value="PEPTIDYLPROLYL ISOMERASE"/>
    <property type="match status" value="1"/>
</dbReference>
<evidence type="ECO:0000256" key="4">
    <source>
        <dbReference type="ARBA" id="ARBA00023110"/>
    </source>
</evidence>
<evidence type="ECO:0000259" key="7">
    <source>
        <dbReference type="PROSITE" id="PS50198"/>
    </source>
</evidence>
<dbReference type="InterPro" id="IPR023058">
    <property type="entry name" value="PPIase_PpiC_CS"/>
</dbReference>
<evidence type="ECO:0000256" key="6">
    <source>
        <dbReference type="PROSITE-ProRule" id="PRU00278"/>
    </source>
</evidence>
<feature type="domain" description="PpiC" evidence="7">
    <location>
        <begin position="100"/>
        <end position="206"/>
    </location>
</feature>
<comment type="similarity">
    <text evidence="2">Belongs to the PpiC/parvulin rotamase family.</text>
</comment>
<dbReference type="GO" id="GO:0003755">
    <property type="term" value="F:peptidyl-prolyl cis-trans isomerase activity"/>
    <property type="evidence" value="ECO:0007669"/>
    <property type="project" value="UniProtKB-KW"/>
</dbReference>
<evidence type="ECO:0000313" key="9">
    <source>
        <dbReference type="Proteomes" id="UP000031843"/>
    </source>
</evidence>
<dbReference type="InterPro" id="IPR050245">
    <property type="entry name" value="PrsA_foldase"/>
</dbReference>
<dbReference type="PROSITE" id="PS50198">
    <property type="entry name" value="PPIC_PPIASE_2"/>
    <property type="match status" value="1"/>
</dbReference>
<dbReference type="STRING" id="68895.RR42_m1795"/>
<keyword evidence="9" id="KW-1185">Reference proteome</keyword>
<dbReference type="Gene3D" id="3.10.50.40">
    <property type="match status" value="1"/>
</dbReference>
<protein>
    <recommendedName>
        <fullName evidence="3">peptidylprolyl isomerase</fullName>
        <ecNumber evidence="3">5.2.1.8</ecNumber>
    </recommendedName>
</protein>
<dbReference type="EMBL" id="CP010536">
    <property type="protein sequence ID" value="AJG19192.1"/>
    <property type="molecule type" value="Genomic_DNA"/>
</dbReference>
<organism evidence="8 9">
    <name type="scientific">Cupriavidus basilensis</name>
    <dbReference type="NCBI Taxonomy" id="68895"/>
    <lineage>
        <taxon>Bacteria</taxon>
        <taxon>Pseudomonadati</taxon>
        <taxon>Pseudomonadota</taxon>
        <taxon>Betaproteobacteria</taxon>
        <taxon>Burkholderiales</taxon>
        <taxon>Burkholderiaceae</taxon>
        <taxon>Cupriavidus</taxon>
    </lineage>
</organism>
<dbReference type="RefSeq" id="WP_043345886.1">
    <property type="nucleotide sequence ID" value="NZ_CP010536.1"/>
</dbReference>
<gene>
    <name evidence="8" type="ORF">RR42_m1795</name>
</gene>
<evidence type="ECO:0000256" key="1">
    <source>
        <dbReference type="ARBA" id="ARBA00000971"/>
    </source>
</evidence>
<keyword evidence="4 6" id="KW-0697">Rotamase</keyword>
<dbReference type="Proteomes" id="UP000031843">
    <property type="component" value="Chromosome main"/>
</dbReference>
<dbReference type="InterPro" id="IPR046357">
    <property type="entry name" value="PPIase_dom_sf"/>
</dbReference>
<keyword evidence="5 6" id="KW-0413">Isomerase</keyword>
<dbReference type="InterPro" id="IPR000297">
    <property type="entry name" value="PPIase_PpiC"/>
</dbReference>
<dbReference type="SUPFAM" id="SSF54534">
    <property type="entry name" value="FKBP-like"/>
    <property type="match status" value="1"/>
</dbReference>
<proteinExistence type="inferred from homology"/>
<dbReference type="EC" id="5.2.1.8" evidence="3"/>
<dbReference type="PANTHER" id="PTHR47245:SF2">
    <property type="entry name" value="PEPTIDYL-PROLYL CIS-TRANS ISOMERASE HP_0175-RELATED"/>
    <property type="match status" value="1"/>
</dbReference>
<dbReference type="AlphaFoldDB" id="A0A0C4Y271"/>
<sequence length="262" mass="28296">MRHSVSTRAASVNGQALHADDETLALEALRQRACTELLRQAAQRAGLLDPADAGATDGVISEAASTAIETLLENELRIPEPGEEACRRHHAANLARYSRGERVQARHILFAVTPGLDVNALRQRAERMLVAVRCHDDPASASEHFARAAGEFSNCPSGAQGGELGWLEASDCAPEFARELFGHQEVGVLPRLVHSRFGLHVVEVCARESGEVQPFETVRPAVALQLRQQAYVTALRQYLCLLAGQAVIEGVDLDGSDTPLVQ</sequence>
<dbReference type="Pfam" id="PF00639">
    <property type="entry name" value="Rotamase"/>
    <property type="match status" value="1"/>
</dbReference>
<reference evidence="8 9" key="1">
    <citation type="journal article" date="2015" name="Genome Announc.">
        <title>Complete Genome Sequence of Cupriavidus basilensis 4G11, Isolated from the Oak Ridge Field Research Center Site.</title>
        <authorList>
            <person name="Ray J."/>
            <person name="Waters R.J."/>
            <person name="Skerker J.M."/>
            <person name="Kuehl J.V."/>
            <person name="Price M.N."/>
            <person name="Huang J."/>
            <person name="Chakraborty R."/>
            <person name="Arkin A.P."/>
            <person name="Deutschbauer A."/>
        </authorList>
    </citation>
    <scope>NUCLEOTIDE SEQUENCE [LARGE SCALE GENOMIC DNA]</scope>
    <source>
        <strain evidence="8">4G11</strain>
    </source>
</reference>
<comment type="catalytic activity">
    <reaction evidence="1">
        <text>[protein]-peptidylproline (omega=180) = [protein]-peptidylproline (omega=0)</text>
        <dbReference type="Rhea" id="RHEA:16237"/>
        <dbReference type="Rhea" id="RHEA-COMP:10747"/>
        <dbReference type="Rhea" id="RHEA-COMP:10748"/>
        <dbReference type="ChEBI" id="CHEBI:83833"/>
        <dbReference type="ChEBI" id="CHEBI:83834"/>
        <dbReference type="EC" id="5.2.1.8"/>
    </reaction>
</comment>
<evidence type="ECO:0000256" key="5">
    <source>
        <dbReference type="ARBA" id="ARBA00023235"/>
    </source>
</evidence>
<evidence type="ECO:0000256" key="2">
    <source>
        <dbReference type="ARBA" id="ARBA00007656"/>
    </source>
</evidence>
<name>A0A0C4Y271_9BURK</name>
<dbReference type="OrthoDB" id="9769613at2"/>
<dbReference type="PROSITE" id="PS01096">
    <property type="entry name" value="PPIC_PPIASE_1"/>
    <property type="match status" value="1"/>
</dbReference>
<dbReference type="KEGG" id="cbw:RR42_m1795"/>
<accession>A0A0C4Y271</accession>